<comment type="caution">
    <text evidence="1">The sequence shown here is derived from an EMBL/GenBank/DDBJ whole genome shotgun (WGS) entry which is preliminary data.</text>
</comment>
<dbReference type="AlphaFoldDB" id="A0A7X1G1T3"/>
<sequence length="100" mass="11339">MSEMTASKVVMIDGREVIFRELSVAEIRLMMSEEPESDGLGGSFFEDIRLSDLRRFTNLEVGQVEGMRPSQLRAVITHIKGQNPDFFAWLARVNNPPARL</sequence>
<evidence type="ECO:0008006" key="3">
    <source>
        <dbReference type="Google" id="ProtNLM"/>
    </source>
</evidence>
<protein>
    <recommendedName>
        <fullName evidence="3">Phage tail assembly protein</fullName>
    </recommendedName>
</protein>
<gene>
    <name evidence="1" type="ORF">H7993_00780</name>
</gene>
<proteinExistence type="predicted"/>
<accession>A0A7X1G1T3</accession>
<dbReference type="RefSeq" id="WP_185793099.1">
    <property type="nucleotide sequence ID" value="NZ_JACMYH010000001.1"/>
</dbReference>
<organism evidence="1 2">
    <name type="scientific">Pseudomonas baltica</name>
    <dbReference type="NCBI Taxonomy" id="2762576"/>
    <lineage>
        <taxon>Bacteria</taxon>
        <taxon>Pseudomonadati</taxon>
        <taxon>Pseudomonadota</taxon>
        <taxon>Gammaproteobacteria</taxon>
        <taxon>Pseudomonadales</taxon>
        <taxon>Pseudomonadaceae</taxon>
        <taxon>Pseudomonas</taxon>
    </lineage>
</organism>
<reference evidence="1 2" key="1">
    <citation type="submission" date="2020-08" db="EMBL/GenBank/DDBJ databases">
        <title>Pseudomonas sp. nov.</title>
        <authorList>
            <person name="Gieschler S."/>
            <person name="Fiedler G."/>
            <person name="Brinks E."/>
            <person name="Boehnlein C."/>
            <person name="Franz C.M.A.P."/>
            <person name="Kabisch J."/>
        </authorList>
    </citation>
    <scope>NUCLEOTIDE SEQUENCE [LARGE SCALE GENOMIC DNA]</scope>
    <source>
        <strain evidence="1 2">MBT-2</strain>
    </source>
</reference>
<evidence type="ECO:0000313" key="2">
    <source>
        <dbReference type="Proteomes" id="UP000546173"/>
    </source>
</evidence>
<dbReference type="Proteomes" id="UP000546173">
    <property type="component" value="Unassembled WGS sequence"/>
</dbReference>
<name>A0A7X1G1T3_9PSED</name>
<keyword evidence="2" id="KW-1185">Reference proteome</keyword>
<evidence type="ECO:0000313" key="1">
    <source>
        <dbReference type="EMBL" id="MBC2676912.1"/>
    </source>
</evidence>
<dbReference type="EMBL" id="JACMYH010000001">
    <property type="protein sequence ID" value="MBC2676912.1"/>
    <property type="molecule type" value="Genomic_DNA"/>
</dbReference>